<gene>
    <name evidence="2" type="ORF">SCOCK_10170</name>
</gene>
<proteinExistence type="predicted"/>
<protein>
    <submittedName>
        <fullName evidence="2">Uncharacterized protein</fullName>
    </submittedName>
</protein>
<evidence type="ECO:0000313" key="3">
    <source>
        <dbReference type="Proteomes" id="UP001152519"/>
    </source>
</evidence>
<dbReference type="Proteomes" id="UP001152519">
    <property type="component" value="Unassembled WGS sequence"/>
</dbReference>
<keyword evidence="3" id="KW-1185">Reference proteome</keyword>
<dbReference type="AlphaFoldDB" id="A0A9W4GNM4"/>
<reference evidence="2" key="1">
    <citation type="submission" date="2021-05" db="EMBL/GenBank/DDBJ databases">
        <authorList>
            <person name="Arsene-Ploetze F."/>
        </authorList>
    </citation>
    <scope>NUCLEOTIDE SEQUENCE</scope>
    <source>
        <strain evidence="2">DSM 42138</strain>
    </source>
</reference>
<feature type="region of interest" description="Disordered" evidence="1">
    <location>
        <begin position="1"/>
        <end position="63"/>
    </location>
</feature>
<comment type="caution">
    <text evidence="2">The sequence shown here is derived from an EMBL/GenBank/DDBJ whole genome shotgun (WGS) entry which is preliminary data.</text>
</comment>
<evidence type="ECO:0000313" key="2">
    <source>
        <dbReference type="EMBL" id="CAG6390702.1"/>
    </source>
</evidence>
<organism evidence="2 3">
    <name type="scientific">Actinacidiphila cocklensis</name>
    <dbReference type="NCBI Taxonomy" id="887465"/>
    <lineage>
        <taxon>Bacteria</taxon>
        <taxon>Bacillati</taxon>
        <taxon>Actinomycetota</taxon>
        <taxon>Actinomycetes</taxon>
        <taxon>Kitasatosporales</taxon>
        <taxon>Streptomycetaceae</taxon>
        <taxon>Actinacidiphila</taxon>
    </lineage>
</organism>
<dbReference type="EMBL" id="CAJSLV010000001">
    <property type="protein sequence ID" value="CAG6390702.1"/>
    <property type="molecule type" value="Genomic_DNA"/>
</dbReference>
<evidence type="ECO:0000256" key="1">
    <source>
        <dbReference type="SAM" id="MobiDB-lite"/>
    </source>
</evidence>
<sequence length="63" mass="6491">MSDVPLPGGRRGRRSVVFPGPRPGDVRAGRPRARMVSRGGDALSGGVGRHQTAPADKPCASVT</sequence>
<accession>A0A9W4GNM4</accession>
<name>A0A9W4GNM4_9ACTN</name>